<accession>A0ABS9CS11</accession>
<dbReference type="Proteomes" id="UP001299220">
    <property type="component" value="Unassembled WGS sequence"/>
</dbReference>
<dbReference type="EMBL" id="JAFBIT010000003">
    <property type="protein sequence ID" value="MCF2653131.1"/>
    <property type="molecule type" value="Genomic_DNA"/>
</dbReference>
<name>A0ABS9CS11_9FIRM</name>
<dbReference type="RefSeq" id="WP_235324152.1">
    <property type="nucleotide sequence ID" value="NZ_JAFBIT010000003.1"/>
</dbReference>
<evidence type="ECO:0000313" key="1">
    <source>
        <dbReference type="EMBL" id="MCF2653131.1"/>
    </source>
</evidence>
<keyword evidence="2" id="KW-1185">Reference proteome</keyword>
<proteinExistence type="predicted"/>
<sequence length="66" mass="7951">MTNYTTWGQEYLNEAETLRRRIQTARAEKDYDISGEHARRINTLYNMYLECMVTGHLLQKRGRRRA</sequence>
<comment type="caution">
    <text evidence="1">The sequence shown here is derived from an EMBL/GenBank/DDBJ whole genome shotgun (WGS) entry which is preliminary data.</text>
</comment>
<gene>
    <name evidence="1" type="ORF">JQM67_11020</name>
</gene>
<organism evidence="1 2">
    <name type="scientific">Anaeromassilibacillus senegalensis</name>
    <dbReference type="NCBI Taxonomy" id="1673717"/>
    <lineage>
        <taxon>Bacteria</taxon>
        <taxon>Bacillati</taxon>
        <taxon>Bacillota</taxon>
        <taxon>Clostridia</taxon>
        <taxon>Eubacteriales</taxon>
        <taxon>Acutalibacteraceae</taxon>
        <taxon>Anaeromassilibacillus</taxon>
    </lineage>
</organism>
<evidence type="ECO:0000313" key="2">
    <source>
        <dbReference type="Proteomes" id="UP001299220"/>
    </source>
</evidence>
<protein>
    <submittedName>
        <fullName evidence="1">Uncharacterized protein</fullName>
    </submittedName>
</protein>
<reference evidence="1 2" key="1">
    <citation type="submission" date="2020-12" db="EMBL/GenBank/DDBJ databases">
        <title>Whole genome sequences of gut porcine anaerobes.</title>
        <authorList>
            <person name="Kubasova T."/>
            <person name="Jahodarova E."/>
            <person name="Rychlik I."/>
        </authorList>
    </citation>
    <scope>NUCLEOTIDE SEQUENCE [LARGE SCALE GENOMIC DNA]</scope>
    <source>
        <strain evidence="1 2">An867</strain>
    </source>
</reference>